<dbReference type="PANTHER" id="PTHR38733:SF1">
    <property type="entry name" value="TYPE IV METHYL-DIRECTED RESTRICTION ENZYME ECOKMCRBC"/>
    <property type="match status" value="1"/>
</dbReference>
<dbReference type="Proteomes" id="UP000774570">
    <property type="component" value="Unassembled WGS sequence"/>
</dbReference>
<organism evidence="1 2">
    <name type="scientific">Actinomadura parmotrematis</name>
    <dbReference type="NCBI Taxonomy" id="2864039"/>
    <lineage>
        <taxon>Bacteria</taxon>
        <taxon>Bacillati</taxon>
        <taxon>Actinomycetota</taxon>
        <taxon>Actinomycetes</taxon>
        <taxon>Streptosporangiales</taxon>
        <taxon>Thermomonosporaceae</taxon>
        <taxon>Actinomadura</taxon>
    </lineage>
</organism>
<gene>
    <name evidence="1" type="ORF">K1Y72_16265</name>
</gene>
<evidence type="ECO:0000313" key="2">
    <source>
        <dbReference type="Proteomes" id="UP000774570"/>
    </source>
</evidence>
<accession>A0ABS7FWI4</accession>
<dbReference type="PANTHER" id="PTHR38733">
    <property type="entry name" value="PROTEIN MCRC"/>
    <property type="match status" value="1"/>
</dbReference>
<dbReference type="EMBL" id="JAIBOA010000009">
    <property type="protein sequence ID" value="MBW8483942.1"/>
    <property type="molecule type" value="Genomic_DNA"/>
</dbReference>
<keyword evidence="2" id="KW-1185">Reference proteome</keyword>
<dbReference type="RefSeq" id="WP_220167169.1">
    <property type="nucleotide sequence ID" value="NZ_JAIBOA010000009.1"/>
</dbReference>
<reference evidence="1 2" key="1">
    <citation type="submission" date="2021-07" db="EMBL/GenBank/DDBJ databases">
        <title>Actinomadura sp. PM05-2 isolated from lichen.</title>
        <authorList>
            <person name="Somphong A."/>
            <person name="Phongsopitanun W."/>
            <person name="Tanasupawat S."/>
            <person name="Peongsungnone V."/>
        </authorList>
    </citation>
    <scope>NUCLEOTIDE SEQUENCE [LARGE SCALE GENOMIC DNA]</scope>
    <source>
        <strain evidence="1 2">PM05-2</strain>
    </source>
</reference>
<comment type="caution">
    <text evidence="1">The sequence shown here is derived from an EMBL/GenBank/DDBJ whole genome shotgun (WGS) entry which is preliminary data.</text>
</comment>
<dbReference type="InterPro" id="IPR019292">
    <property type="entry name" value="McrC"/>
</dbReference>
<protein>
    <submittedName>
        <fullName evidence="1">McrC family protein</fullName>
    </submittedName>
</protein>
<proteinExistence type="predicted"/>
<evidence type="ECO:0000313" key="1">
    <source>
        <dbReference type="EMBL" id="MBW8483942.1"/>
    </source>
</evidence>
<sequence length="399" mass="43761">MTTVELAEHGGPVSVPLPDALGRAVGLSKIVDAVPDPFHAGRWRLQEKWGKVGVCTIAAPDGTAVTLRIVPKLPVARVLFLLGYQQSPKGWRDDEVTAAEEAELLPVLARLFERQAERALRQGLMQGYHVVEESGPVVRGRIREADQLRRHHGRLVPVETVHDEYSTDIAENRLLLAACERLCRLPQGVPGDVRRGLLRLRSRLADVSPLVRGRPLPGWRPTRLNARYHHALRLADLVLRGASVDHLPGGVTVSGFLFSMPRVFEDFLTVALREALAGRAVRCAFQDAMALDENGDITMRPDLVVYSGARSPLAVADAKYKVNKTDKALNADVYQMLAYCTRLGLADGHLVYAAGEVEAAVHRVMGTPVRVHRHALDLGRSPDELLADVRVLASLLVPS</sequence>
<name>A0ABS7FWI4_9ACTN</name>
<dbReference type="Pfam" id="PF10117">
    <property type="entry name" value="McrBC"/>
    <property type="match status" value="1"/>
</dbReference>